<sequence>MEKWLKKRADASTGDALVFPGNENYYNIYRLQKDRLETHVFPFVNAGLVAFGEGGYQIYSDHGLLHVNAVIKIAGQLLGCTNEDSDIRLSPYEVFLFLMSALAHDAGNLEGRERHEIRAFKVLNAPETKVMNNPFEMRSIHDIAVSHTAKKLLGGGKDKDTISKLKGQISFSSIPFRPQSIAALLRISDEICEDQSRIPRVLLGNASIRTGPSAPFLFFGNSITSVDIINNEVIINIEISEDLVENPLKFNKVVLDDNGDVKFNSTGLETKEAEIFLSEEILDRLTKIHLEWVYCIRYLRDIIIVNQIRSEISISIEQKDDYVAYIVNVASINLGEYGYPSGASRIDNGSLSPESLKMKLETGRVEKGVQ</sequence>
<protein>
    <recommendedName>
        <fullName evidence="1">HD-CE domain-containing protein</fullName>
    </recommendedName>
</protein>
<evidence type="ECO:0000313" key="2">
    <source>
        <dbReference type="EMBL" id="WYF44007.1"/>
    </source>
</evidence>
<proteinExistence type="predicted"/>
<dbReference type="EMBL" id="CP149782">
    <property type="protein sequence ID" value="WYF44007.1"/>
    <property type="molecule type" value="Genomic_DNA"/>
</dbReference>
<dbReference type="RefSeq" id="WP_339095174.1">
    <property type="nucleotide sequence ID" value="NZ_CP149782.1"/>
</dbReference>
<accession>A0AAU6Q028</accession>
<dbReference type="InterPro" id="IPR056471">
    <property type="entry name" value="HD-CE"/>
</dbReference>
<evidence type="ECO:0000259" key="1">
    <source>
        <dbReference type="Pfam" id="PF24391"/>
    </source>
</evidence>
<dbReference type="Gene3D" id="1.10.3210.10">
    <property type="entry name" value="Hypothetical protein af1432"/>
    <property type="match status" value="1"/>
</dbReference>
<feature type="domain" description="HD-CE" evidence="1">
    <location>
        <begin position="59"/>
        <end position="210"/>
    </location>
</feature>
<gene>
    <name evidence="2" type="ORF">WDJ50_11385</name>
</gene>
<reference evidence="2" key="1">
    <citation type="submission" date="2024-03" db="EMBL/GenBank/DDBJ databases">
        <title>Deinococcus weizhi sp. nov., isolated from human skin.</title>
        <authorList>
            <person name="Wei Z."/>
            <person name="Tian F."/>
            <person name="Yang C."/>
            <person name="Xin L.T."/>
            <person name="Wen Z.J."/>
            <person name="Lan K.C."/>
            <person name="Yu L."/>
            <person name="Zhe W."/>
            <person name="Dan F.D."/>
            <person name="Jun W."/>
            <person name="Rui Z."/>
            <person name="Yong X.J."/>
            <person name="Ting Y."/>
            <person name="Wei X."/>
            <person name="Xu Z.G."/>
            <person name="Xin Z."/>
            <person name="Dong F.G."/>
            <person name="Ni X.M."/>
            <person name="Zheng M.G."/>
            <person name="Chun Y."/>
            <person name="Qian W.X."/>
        </authorList>
    </citation>
    <scope>NUCLEOTIDE SEQUENCE</scope>
    <source>
        <strain evidence="2">VB142</strain>
    </source>
</reference>
<dbReference type="AlphaFoldDB" id="A0AAU6Q028"/>
<name>A0AAU6Q028_9DEIO</name>
<organism evidence="2">
    <name type="scientific">Deinococcus sp. VB142</name>
    <dbReference type="NCBI Taxonomy" id="3112952"/>
    <lineage>
        <taxon>Bacteria</taxon>
        <taxon>Thermotogati</taxon>
        <taxon>Deinococcota</taxon>
        <taxon>Deinococci</taxon>
        <taxon>Deinococcales</taxon>
        <taxon>Deinococcaceae</taxon>
        <taxon>Deinococcus</taxon>
    </lineage>
</organism>
<dbReference type="Pfam" id="PF24391">
    <property type="entry name" value="HD-CE"/>
    <property type="match status" value="1"/>
</dbReference>